<gene>
    <name evidence="7" type="ORF">METZ01_LOCUS68826</name>
</gene>
<dbReference type="InterPro" id="IPR002376">
    <property type="entry name" value="Formyl_transf_N"/>
</dbReference>
<dbReference type="CDD" id="cd08704">
    <property type="entry name" value="Met_tRNA_FMT_C"/>
    <property type="match status" value="1"/>
</dbReference>
<feature type="domain" description="Formyl transferase C-terminal" evidence="6">
    <location>
        <begin position="174"/>
        <end position="276"/>
    </location>
</feature>
<dbReference type="InterPro" id="IPR005794">
    <property type="entry name" value="Fmt"/>
</dbReference>
<dbReference type="SUPFAM" id="SSF53328">
    <property type="entry name" value="Formyltransferase"/>
    <property type="match status" value="1"/>
</dbReference>
<dbReference type="EC" id="2.1.2.9" evidence="2"/>
<reference evidence="7" key="1">
    <citation type="submission" date="2018-05" db="EMBL/GenBank/DDBJ databases">
        <authorList>
            <person name="Lanie J.A."/>
            <person name="Ng W.-L."/>
            <person name="Kazmierczak K.M."/>
            <person name="Andrzejewski T.M."/>
            <person name="Davidsen T.M."/>
            <person name="Wayne K.J."/>
            <person name="Tettelin H."/>
            <person name="Glass J.I."/>
            <person name="Rusch D."/>
            <person name="Podicherti R."/>
            <person name="Tsui H.-C.T."/>
            <person name="Winkler M.E."/>
        </authorList>
    </citation>
    <scope>NUCLEOTIDE SEQUENCE</scope>
</reference>
<dbReference type="GO" id="GO:0004479">
    <property type="term" value="F:methionyl-tRNA formyltransferase activity"/>
    <property type="evidence" value="ECO:0007669"/>
    <property type="project" value="UniProtKB-EC"/>
</dbReference>
<keyword evidence="4" id="KW-0648">Protein biosynthesis</keyword>
<name>A0A381TIN3_9ZZZZ</name>
<organism evidence="7">
    <name type="scientific">marine metagenome</name>
    <dbReference type="NCBI Taxonomy" id="408172"/>
    <lineage>
        <taxon>unclassified sequences</taxon>
        <taxon>metagenomes</taxon>
        <taxon>ecological metagenomes</taxon>
    </lineage>
</organism>
<evidence type="ECO:0000259" key="6">
    <source>
        <dbReference type="Pfam" id="PF02911"/>
    </source>
</evidence>
<dbReference type="GO" id="GO:0005829">
    <property type="term" value="C:cytosol"/>
    <property type="evidence" value="ECO:0007669"/>
    <property type="project" value="TreeGrafter"/>
</dbReference>
<dbReference type="Pfam" id="PF00551">
    <property type="entry name" value="Formyl_trans_N"/>
    <property type="match status" value="1"/>
</dbReference>
<dbReference type="InterPro" id="IPR011034">
    <property type="entry name" value="Formyl_transferase-like_C_sf"/>
</dbReference>
<dbReference type="Pfam" id="PF02911">
    <property type="entry name" value="Formyl_trans_C"/>
    <property type="match status" value="1"/>
</dbReference>
<dbReference type="CDD" id="cd08646">
    <property type="entry name" value="FMT_core_Met-tRNA-FMT_N"/>
    <property type="match status" value="1"/>
</dbReference>
<comment type="similarity">
    <text evidence="1">Belongs to the Fmt family.</text>
</comment>
<evidence type="ECO:0000256" key="3">
    <source>
        <dbReference type="ARBA" id="ARBA00022679"/>
    </source>
</evidence>
<sequence length="290" mass="31964">VTQPDRPRGRGQKTRTSPIKAFALEHQLTVFNPTQLQDGKFRQLLSDTKPDLGVIAAYGQILPDELLKLPHYGFINVHASLLPDYRGAAPIQRAILDGRSETGITIMRVVSALDAGPILATNSRPIALTENALEVEQALAVIGAKLLTETVDQVLAGQLKEQPQNHNAANYAHRLEKADGLIDWETPAMSIHNKIRALHPWPHAFTYWDRNRYLILESSPPLHPLENQPKHSPGRVLAVNSRGLVVGTGDSVGLSILKIQPEGRRPMSIRDFVSGYHITPDAKFHSLAQA</sequence>
<dbReference type="AlphaFoldDB" id="A0A381TIN3"/>
<dbReference type="HAMAP" id="MF_00182">
    <property type="entry name" value="Formyl_trans"/>
    <property type="match status" value="1"/>
</dbReference>
<evidence type="ECO:0000313" key="7">
    <source>
        <dbReference type="EMBL" id="SVA15972.1"/>
    </source>
</evidence>
<keyword evidence="3" id="KW-0808">Transferase</keyword>
<evidence type="ECO:0000259" key="5">
    <source>
        <dbReference type="Pfam" id="PF00551"/>
    </source>
</evidence>
<dbReference type="PANTHER" id="PTHR11138">
    <property type="entry name" value="METHIONYL-TRNA FORMYLTRANSFERASE"/>
    <property type="match status" value="1"/>
</dbReference>
<dbReference type="InterPro" id="IPR041711">
    <property type="entry name" value="Met-tRNA-FMT_N"/>
</dbReference>
<dbReference type="EMBL" id="UINC01004663">
    <property type="protein sequence ID" value="SVA15972.1"/>
    <property type="molecule type" value="Genomic_DNA"/>
</dbReference>
<proteinExistence type="inferred from homology"/>
<feature type="non-terminal residue" evidence="7">
    <location>
        <position position="1"/>
    </location>
</feature>
<evidence type="ECO:0000256" key="4">
    <source>
        <dbReference type="ARBA" id="ARBA00022917"/>
    </source>
</evidence>
<dbReference type="InterPro" id="IPR005793">
    <property type="entry name" value="Formyl_trans_C"/>
</dbReference>
<dbReference type="PANTHER" id="PTHR11138:SF5">
    <property type="entry name" value="METHIONYL-TRNA FORMYLTRANSFERASE, MITOCHONDRIAL"/>
    <property type="match status" value="1"/>
</dbReference>
<evidence type="ECO:0000256" key="2">
    <source>
        <dbReference type="ARBA" id="ARBA00012261"/>
    </source>
</evidence>
<accession>A0A381TIN3</accession>
<dbReference type="Gene3D" id="3.10.25.10">
    <property type="entry name" value="Formyl transferase, C-terminal domain"/>
    <property type="match status" value="1"/>
</dbReference>
<dbReference type="InterPro" id="IPR036477">
    <property type="entry name" value="Formyl_transf_N_sf"/>
</dbReference>
<feature type="domain" description="Formyl transferase N-terminal" evidence="5">
    <location>
        <begin position="1"/>
        <end position="150"/>
    </location>
</feature>
<dbReference type="NCBIfam" id="TIGR00460">
    <property type="entry name" value="fmt"/>
    <property type="match status" value="1"/>
</dbReference>
<dbReference type="InterPro" id="IPR044135">
    <property type="entry name" value="Met-tRNA-FMT_C"/>
</dbReference>
<dbReference type="SUPFAM" id="SSF50486">
    <property type="entry name" value="FMT C-terminal domain-like"/>
    <property type="match status" value="1"/>
</dbReference>
<protein>
    <recommendedName>
        <fullName evidence="2">methionyl-tRNA formyltransferase</fullName>
        <ecNumber evidence="2">2.1.2.9</ecNumber>
    </recommendedName>
</protein>
<dbReference type="InterPro" id="IPR037022">
    <property type="entry name" value="Formyl_trans_C_sf"/>
</dbReference>
<evidence type="ECO:0000256" key="1">
    <source>
        <dbReference type="ARBA" id="ARBA00010699"/>
    </source>
</evidence>
<dbReference type="Gene3D" id="3.40.50.170">
    <property type="entry name" value="Formyl transferase, N-terminal domain"/>
    <property type="match status" value="1"/>
</dbReference>